<comment type="caution">
    <text evidence="1">The sequence shown here is derived from an EMBL/GenBank/DDBJ whole genome shotgun (WGS) entry which is preliminary data.</text>
</comment>
<dbReference type="Proteomes" id="UP001057402">
    <property type="component" value="Chromosome 4"/>
</dbReference>
<keyword evidence="2" id="KW-1185">Reference proteome</keyword>
<reference evidence="2" key="1">
    <citation type="journal article" date="2023" name="Front. Plant Sci.">
        <title>Chromosomal-level genome assembly of Melastoma candidum provides insights into trichome evolution.</title>
        <authorList>
            <person name="Zhong Y."/>
            <person name="Wu W."/>
            <person name="Sun C."/>
            <person name="Zou P."/>
            <person name="Liu Y."/>
            <person name="Dai S."/>
            <person name="Zhou R."/>
        </authorList>
    </citation>
    <scope>NUCLEOTIDE SEQUENCE [LARGE SCALE GENOMIC DNA]</scope>
</reference>
<protein>
    <submittedName>
        <fullName evidence="1">Uncharacterized protein</fullName>
    </submittedName>
</protein>
<name>A0ACB9RH48_9MYRT</name>
<organism evidence="1 2">
    <name type="scientific">Melastoma candidum</name>
    <dbReference type="NCBI Taxonomy" id="119954"/>
    <lineage>
        <taxon>Eukaryota</taxon>
        <taxon>Viridiplantae</taxon>
        <taxon>Streptophyta</taxon>
        <taxon>Embryophyta</taxon>
        <taxon>Tracheophyta</taxon>
        <taxon>Spermatophyta</taxon>
        <taxon>Magnoliopsida</taxon>
        <taxon>eudicotyledons</taxon>
        <taxon>Gunneridae</taxon>
        <taxon>Pentapetalae</taxon>
        <taxon>rosids</taxon>
        <taxon>malvids</taxon>
        <taxon>Myrtales</taxon>
        <taxon>Melastomataceae</taxon>
        <taxon>Melastomatoideae</taxon>
        <taxon>Melastomateae</taxon>
        <taxon>Melastoma</taxon>
    </lineage>
</organism>
<accession>A0ACB9RH48</accession>
<evidence type="ECO:0000313" key="1">
    <source>
        <dbReference type="EMBL" id="KAI4378220.1"/>
    </source>
</evidence>
<sequence length="102" mass="11622">MAPAATVNGGEGDVELRKRNEELERELRRSLEREERMRAEVDRVWARLRIAEEAEERLCSQLGELEAEAVKQARSYRARIVGLMEQLAEAQLLLRSGSSVSL</sequence>
<dbReference type="EMBL" id="CM042883">
    <property type="protein sequence ID" value="KAI4378220.1"/>
    <property type="molecule type" value="Genomic_DNA"/>
</dbReference>
<gene>
    <name evidence="1" type="ORF">MLD38_015729</name>
</gene>
<evidence type="ECO:0000313" key="2">
    <source>
        <dbReference type="Proteomes" id="UP001057402"/>
    </source>
</evidence>
<proteinExistence type="predicted"/>